<keyword evidence="2" id="KW-1133">Transmembrane helix</keyword>
<dbReference type="GeneID" id="14333537"/>
<feature type="region of interest" description="Disordered" evidence="1">
    <location>
        <begin position="1"/>
        <end position="29"/>
    </location>
</feature>
<dbReference type="InterPro" id="IPR008964">
    <property type="entry name" value="Invasin/intimin_cell_adhesion"/>
</dbReference>
<accession>L0JNB6</accession>
<protein>
    <submittedName>
        <fullName evidence="3">Archaeal flagellin-like protein</fullName>
    </submittedName>
</protein>
<gene>
    <name evidence="3" type="ordered locus">Natpe_2957</name>
</gene>
<dbReference type="SUPFAM" id="SSF49373">
    <property type="entry name" value="Invasin/intimin cell-adhesion fragments"/>
    <property type="match status" value="1"/>
</dbReference>
<evidence type="ECO:0000256" key="1">
    <source>
        <dbReference type="SAM" id="MobiDB-lite"/>
    </source>
</evidence>
<keyword evidence="2" id="KW-0472">Membrane</keyword>
<dbReference type="eggNOG" id="arCOG02916">
    <property type="taxonomic scope" value="Archaea"/>
</dbReference>
<feature type="transmembrane region" description="Helical" evidence="2">
    <location>
        <begin position="32"/>
        <end position="53"/>
    </location>
</feature>
<keyword evidence="3" id="KW-0969">Cilium</keyword>
<dbReference type="InterPro" id="IPR013783">
    <property type="entry name" value="Ig-like_fold"/>
</dbReference>
<dbReference type="EMBL" id="CP003372">
    <property type="protein sequence ID" value="AGB32754.1"/>
    <property type="molecule type" value="Genomic_DNA"/>
</dbReference>
<evidence type="ECO:0000256" key="2">
    <source>
        <dbReference type="SAM" id="Phobius"/>
    </source>
</evidence>
<reference evidence="4" key="1">
    <citation type="submission" date="2012-02" db="EMBL/GenBank/DDBJ databases">
        <title>Complete sequence of chromosome of Natrinema pellirubrum DSM 15624.</title>
        <authorList>
            <person name="Lucas S."/>
            <person name="Han J."/>
            <person name="Lapidus A."/>
            <person name="Cheng J.-F."/>
            <person name="Goodwin L."/>
            <person name="Pitluck S."/>
            <person name="Peters L."/>
            <person name="Teshima H."/>
            <person name="Detter J.C."/>
            <person name="Han C."/>
            <person name="Tapia R."/>
            <person name="Land M."/>
            <person name="Hauser L."/>
            <person name="Kyrpides N."/>
            <person name="Ivanova N."/>
            <person name="Pagani I."/>
            <person name="Sproer C."/>
            <person name="Anderson I."/>
            <person name="Woyke T."/>
        </authorList>
    </citation>
    <scope>NUCLEOTIDE SEQUENCE [LARGE SCALE GENOMIC DNA]</scope>
    <source>
        <strain evidence="4">DSM 15624 / JCM 10476 / NCIMB 786</strain>
    </source>
</reference>
<keyword evidence="3" id="KW-0966">Cell projection</keyword>
<dbReference type="Gene3D" id="2.60.40.10">
    <property type="entry name" value="Immunoglobulins"/>
    <property type="match status" value="1"/>
</dbReference>
<dbReference type="KEGG" id="npe:Natpe_2957"/>
<dbReference type="HOGENOM" id="CLU_507745_0_0_2"/>
<keyword evidence="2" id="KW-0812">Transmembrane</keyword>
<organism evidence="3 4">
    <name type="scientific">Natrinema pellirubrum (strain DSM 15624 / CIP 106293 / JCM 10476 / NCIMB 786 / 157)</name>
    <dbReference type="NCBI Taxonomy" id="797303"/>
    <lineage>
        <taxon>Archaea</taxon>
        <taxon>Methanobacteriati</taxon>
        <taxon>Methanobacteriota</taxon>
        <taxon>Stenosarchaea group</taxon>
        <taxon>Halobacteria</taxon>
        <taxon>Halobacteriales</taxon>
        <taxon>Natrialbaceae</taxon>
        <taxon>Natrinema</taxon>
    </lineage>
</organism>
<dbReference type="RefSeq" id="WP_015299146.1">
    <property type="nucleotide sequence ID" value="NC_019962.1"/>
</dbReference>
<evidence type="ECO:0000313" key="3">
    <source>
        <dbReference type="EMBL" id="AGB32754.1"/>
    </source>
</evidence>
<dbReference type="Proteomes" id="UP000010843">
    <property type="component" value="Chromosome"/>
</dbReference>
<dbReference type="STRING" id="797303.Natpe_2957"/>
<proteinExistence type="predicted"/>
<name>L0JNB6_NATP1</name>
<feature type="compositionally biased region" description="Basic and acidic residues" evidence="1">
    <location>
        <begin position="1"/>
        <end position="16"/>
    </location>
</feature>
<dbReference type="AlphaFoldDB" id="L0JNB6"/>
<keyword evidence="3" id="KW-0282">Flagellum</keyword>
<evidence type="ECO:0000313" key="4">
    <source>
        <dbReference type="Proteomes" id="UP000010843"/>
    </source>
</evidence>
<sequence length="524" mass="55418">MMGPHSDDRHDTDSRPIGRFGGSGSGSDADRAVSPVIGAILMFALALALLALLQTTAIPALNENLEFQHNDRVRGDLGEVDGAVDRVAASGNGETVAIGAGFRYPPRLFFVNPPPASGTVRTTDAGTVAIDNAAAAGETGDYWNGTPRTFETRALEYVPDYNEYGGAPTTVVEPWVRYDRFDERAVTRSEQDLVDGRRLDLVALEGERSVSRADDVSIDVDPTSAPARTVTVSDRGEPITLTLPSRLSEDEWRDLLAAELDPAGDSDDDRYVTSVDCRQAPPEPCGQVTLTLEEGATYELRLGAVSVGDGGSDGTAAYLTDLEGDETAIPESGRQRLVVEARDRFDNPVSGVAVTGSVDGDGTVRPVEPVTDAEGRATFVYEAPADVDGTRDIEATLQFGDGAERTATFDIRVMDRDGDGATSSVAPGATITDVVANTGGNDRYDVTLNATDVNGDLAGAVFELRDPDTGTVIDRVERGLRGDADTASARLTARGNDRRRSYRIVATVTDGAGNVASDERIVSG</sequence>